<feature type="transmembrane region" description="Helical" evidence="1">
    <location>
        <begin position="69"/>
        <end position="91"/>
    </location>
</feature>
<keyword evidence="1" id="KW-0472">Membrane</keyword>
<keyword evidence="1" id="KW-0812">Transmembrane</keyword>
<feature type="transmembrane region" description="Helical" evidence="1">
    <location>
        <begin position="103"/>
        <end position="122"/>
    </location>
</feature>
<accession>A0A1H8KU19</accession>
<dbReference type="STRING" id="310780.SAMN05216267_101425"/>
<sequence length="124" mass="13162">MFALSAVLTALLLLEVVPSAIAALTRFGPGVERLDGLTRLGLVEGRRRWVPPVVGAGHTLATVALLAGIWHPALGVAGAAAEVLFFGWVLTRQLRFGDRGRELFAYGLFTSWSAAVLLVAAVRL</sequence>
<dbReference type="RefSeq" id="WP_069461957.1">
    <property type="nucleotide sequence ID" value="NZ_FODD01000014.1"/>
</dbReference>
<evidence type="ECO:0000256" key="1">
    <source>
        <dbReference type="SAM" id="Phobius"/>
    </source>
</evidence>
<keyword evidence="3" id="KW-1185">Reference proteome</keyword>
<dbReference type="AlphaFoldDB" id="A0A1H8KU19"/>
<keyword evidence="1" id="KW-1133">Transmembrane helix</keyword>
<gene>
    <name evidence="2" type="ORF">SAMN05216267_101425</name>
</gene>
<evidence type="ECO:0000313" key="3">
    <source>
        <dbReference type="Proteomes" id="UP000181951"/>
    </source>
</evidence>
<dbReference type="OrthoDB" id="4296912at2"/>
<evidence type="ECO:0000313" key="2">
    <source>
        <dbReference type="EMBL" id="SEN96377.1"/>
    </source>
</evidence>
<reference evidence="2 3" key="1">
    <citation type="submission" date="2016-10" db="EMBL/GenBank/DDBJ databases">
        <authorList>
            <person name="de Groot N.N."/>
        </authorList>
    </citation>
    <scope>NUCLEOTIDE SEQUENCE [LARGE SCALE GENOMIC DNA]</scope>
    <source>
        <strain evidence="2 3">CGMCC 4.2026</strain>
    </source>
</reference>
<proteinExistence type="predicted"/>
<protein>
    <recommendedName>
        <fullName evidence="4">MAPEG family protein</fullName>
    </recommendedName>
</protein>
<evidence type="ECO:0008006" key="4">
    <source>
        <dbReference type="Google" id="ProtNLM"/>
    </source>
</evidence>
<dbReference type="EMBL" id="FODD01000014">
    <property type="protein sequence ID" value="SEN96377.1"/>
    <property type="molecule type" value="Genomic_DNA"/>
</dbReference>
<dbReference type="Proteomes" id="UP000181951">
    <property type="component" value="Unassembled WGS sequence"/>
</dbReference>
<organism evidence="2 3">
    <name type="scientific">Actinacidiphila rubida</name>
    <dbReference type="NCBI Taxonomy" id="310780"/>
    <lineage>
        <taxon>Bacteria</taxon>
        <taxon>Bacillati</taxon>
        <taxon>Actinomycetota</taxon>
        <taxon>Actinomycetes</taxon>
        <taxon>Kitasatosporales</taxon>
        <taxon>Streptomycetaceae</taxon>
        <taxon>Actinacidiphila</taxon>
    </lineage>
</organism>
<name>A0A1H8KU19_9ACTN</name>